<accession>A0A517W1Y2</accession>
<gene>
    <name evidence="1" type="ORF">V144x_47690</name>
</gene>
<evidence type="ECO:0000313" key="2">
    <source>
        <dbReference type="Proteomes" id="UP000318704"/>
    </source>
</evidence>
<organism evidence="1 2">
    <name type="scientific">Gimesia aquarii</name>
    <dbReference type="NCBI Taxonomy" id="2527964"/>
    <lineage>
        <taxon>Bacteria</taxon>
        <taxon>Pseudomonadati</taxon>
        <taxon>Planctomycetota</taxon>
        <taxon>Planctomycetia</taxon>
        <taxon>Planctomycetales</taxon>
        <taxon>Planctomycetaceae</taxon>
        <taxon>Gimesia</taxon>
    </lineage>
</organism>
<proteinExistence type="predicted"/>
<dbReference type="RefSeq" id="WP_144988596.1">
    <property type="nucleotide sequence ID" value="NZ_CP037920.1"/>
</dbReference>
<reference evidence="1 2" key="1">
    <citation type="submission" date="2019-03" db="EMBL/GenBank/DDBJ databases">
        <title>Deep-cultivation of Planctomycetes and their phenomic and genomic characterization uncovers novel biology.</title>
        <authorList>
            <person name="Wiegand S."/>
            <person name="Jogler M."/>
            <person name="Boedeker C."/>
            <person name="Pinto D."/>
            <person name="Vollmers J."/>
            <person name="Rivas-Marin E."/>
            <person name="Kohn T."/>
            <person name="Peeters S.H."/>
            <person name="Heuer A."/>
            <person name="Rast P."/>
            <person name="Oberbeckmann S."/>
            <person name="Bunk B."/>
            <person name="Jeske O."/>
            <person name="Meyerdierks A."/>
            <person name="Storesund J.E."/>
            <person name="Kallscheuer N."/>
            <person name="Luecker S."/>
            <person name="Lage O.M."/>
            <person name="Pohl T."/>
            <person name="Merkel B.J."/>
            <person name="Hornburger P."/>
            <person name="Mueller R.-W."/>
            <person name="Bruemmer F."/>
            <person name="Labrenz M."/>
            <person name="Spormann A.M."/>
            <person name="Op den Camp H."/>
            <person name="Overmann J."/>
            <person name="Amann R."/>
            <person name="Jetten M.S.M."/>
            <person name="Mascher T."/>
            <person name="Medema M.H."/>
            <person name="Devos D.P."/>
            <person name="Kaster A.-K."/>
            <person name="Ovreas L."/>
            <person name="Rohde M."/>
            <person name="Galperin M.Y."/>
            <person name="Jogler C."/>
        </authorList>
    </citation>
    <scope>NUCLEOTIDE SEQUENCE [LARGE SCALE GENOMIC DNA]</scope>
    <source>
        <strain evidence="1 2">V144</strain>
    </source>
</reference>
<evidence type="ECO:0000313" key="1">
    <source>
        <dbReference type="EMBL" id="QDT99258.1"/>
    </source>
</evidence>
<sequence length="152" mass="17229">MERRDAIRTGLLGTGVFLLGQEFRGELRSSSVRNEAAARESRLPYHCGNELSVTSHKILDNDVTDATTGIEDWGPIGRGVHIREFNVPAGTHLILGNVQEAGHYGSAIYETLGIALQQKIWRCRVIWKMDWDQPGELQTYFYWTRTPQQSEL</sequence>
<dbReference type="KEGG" id="gaw:V144x_47690"/>
<name>A0A517W1Y2_9PLAN</name>
<protein>
    <submittedName>
        <fullName evidence="1">Uncharacterized protein</fullName>
    </submittedName>
</protein>
<dbReference type="Proteomes" id="UP000318704">
    <property type="component" value="Chromosome"/>
</dbReference>
<dbReference type="EMBL" id="CP037920">
    <property type="protein sequence ID" value="QDT99258.1"/>
    <property type="molecule type" value="Genomic_DNA"/>
</dbReference>
<dbReference type="AlphaFoldDB" id="A0A517W1Y2"/>